<accession>A0A838AG55</accession>
<evidence type="ECO:0000313" key="3">
    <source>
        <dbReference type="Proteomes" id="UP000582974"/>
    </source>
</evidence>
<protein>
    <submittedName>
        <fullName evidence="2">DUF3068 domain-containing protein</fullName>
    </submittedName>
</protein>
<gene>
    <name evidence="2" type="ORF">H0B56_21290</name>
</gene>
<evidence type="ECO:0000256" key="1">
    <source>
        <dbReference type="SAM" id="Phobius"/>
    </source>
</evidence>
<dbReference type="AlphaFoldDB" id="A0A838AG55"/>
<keyword evidence="3" id="KW-1185">Reference proteome</keyword>
<keyword evidence="1" id="KW-0812">Transmembrane</keyword>
<keyword evidence="1" id="KW-1133">Transmembrane helix</keyword>
<reference evidence="2 3" key="1">
    <citation type="submission" date="2020-07" db="EMBL/GenBank/DDBJ databases">
        <title>Genome of Haloechinothrix sp.</title>
        <authorList>
            <person name="Tang S.-K."/>
            <person name="Yang L."/>
            <person name="Zhu W.-Y."/>
        </authorList>
    </citation>
    <scope>NUCLEOTIDE SEQUENCE [LARGE SCALE GENOMIC DNA]</scope>
    <source>
        <strain evidence="2 3">YIM 98757</strain>
    </source>
</reference>
<proteinExistence type="predicted"/>
<name>A0A838AG55_9PSEU</name>
<dbReference type="InterPro" id="IPR021424">
    <property type="entry name" value="PorA"/>
</dbReference>
<dbReference type="RefSeq" id="WP_180894873.1">
    <property type="nucleotide sequence ID" value="NZ_JACCKD010000009.1"/>
</dbReference>
<dbReference type="EMBL" id="JACCKD010000009">
    <property type="protein sequence ID" value="MBA0128088.1"/>
    <property type="molecule type" value="Genomic_DNA"/>
</dbReference>
<comment type="caution">
    <text evidence="2">The sequence shown here is derived from an EMBL/GenBank/DDBJ whole genome shotgun (WGS) entry which is preliminary data.</text>
</comment>
<organism evidence="2 3">
    <name type="scientific">Haloechinothrix aidingensis</name>
    <dbReference type="NCBI Taxonomy" id="2752311"/>
    <lineage>
        <taxon>Bacteria</taxon>
        <taxon>Bacillati</taxon>
        <taxon>Actinomycetota</taxon>
        <taxon>Actinomycetes</taxon>
        <taxon>Pseudonocardiales</taxon>
        <taxon>Pseudonocardiaceae</taxon>
        <taxon>Haloechinothrix</taxon>
    </lineage>
</organism>
<evidence type="ECO:0000313" key="2">
    <source>
        <dbReference type="EMBL" id="MBA0128088.1"/>
    </source>
</evidence>
<dbReference type="Proteomes" id="UP000582974">
    <property type="component" value="Unassembled WGS sequence"/>
</dbReference>
<sequence length="357" mass="39723">MRRALSYVLLGLGVFALALGLLLRFYTYPQLAKVPLDPDRTTVAEGDDITAMVFVDTGDRDVPEIRDGLSLTSTTYVSGDLRAPEVREGGDVAVWSEATRVLADNAPDVQPVSGSIRKLCLDRHTGQARVPCEDQYIRVEHDRDPAERADDIIEGERDRVQQPGYNFKLPFGTEQRTYPWYVLEIRDTVDLGFEAEDTVKGLDVYRFSYQVEPTVVESDMTVPGRLVDDEDEDTVEVDRYFEAERTMWIDPVTGAVIALEQSVKQELVRDGQDYGAGTTVFDGTLALNDETVETHVAEAEQNGSKLWFLTTLPTILWVAGTVLIVVAGLLLLGRAREDDQPRGRQGRSRASHSARVG</sequence>
<feature type="transmembrane region" description="Helical" evidence="1">
    <location>
        <begin position="306"/>
        <end position="332"/>
    </location>
</feature>
<keyword evidence="1" id="KW-0472">Membrane</keyword>
<dbReference type="Pfam" id="PF11271">
    <property type="entry name" value="PorA"/>
    <property type="match status" value="1"/>
</dbReference>